<evidence type="ECO:0000313" key="5">
    <source>
        <dbReference type="Proteomes" id="UP001642409"/>
    </source>
</evidence>
<protein>
    <submittedName>
        <fullName evidence="3">Hypothetical_protein</fullName>
    </submittedName>
</protein>
<proteinExistence type="predicted"/>
<dbReference type="EMBL" id="CAXDID020000768">
    <property type="protein sequence ID" value="CAL6113555.1"/>
    <property type="molecule type" value="Genomic_DNA"/>
</dbReference>
<keyword evidence="5" id="KW-1185">Reference proteome</keyword>
<dbReference type="EMBL" id="CATOUU010000684">
    <property type="protein sequence ID" value="CAI9940861.1"/>
    <property type="molecule type" value="Genomic_DNA"/>
</dbReference>
<accession>A0AA86PKE2</accession>
<dbReference type="EMBL" id="CAXDID020000464">
    <property type="protein sequence ID" value="CAL6094129.1"/>
    <property type="molecule type" value="Genomic_DNA"/>
</dbReference>
<comment type="caution">
    <text evidence="2">The sequence shown here is derived from an EMBL/GenBank/DDBJ whole genome shotgun (WGS) entry which is preliminary data.</text>
</comment>
<evidence type="ECO:0000313" key="4">
    <source>
        <dbReference type="EMBL" id="CAL6113555.1"/>
    </source>
</evidence>
<gene>
    <name evidence="1" type="ORF">HINF_LOCUS18530</name>
    <name evidence="2" type="ORF">HINF_LOCUS28506</name>
    <name evidence="3" type="ORF">HINF_LOCUS67320</name>
    <name evidence="4" type="ORF">HINF_LOCUS77564</name>
</gene>
<evidence type="ECO:0000313" key="2">
    <source>
        <dbReference type="EMBL" id="CAI9940861.1"/>
    </source>
</evidence>
<dbReference type="Proteomes" id="UP001642409">
    <property type="component" value="Unassembled WGS sequence"/>
</dbReference>
<dbReference type="AlphaFoldDB" id="A0AA86PKE2"/>
<evidence type="ECO:0000313" key="1">
    <source>
        <dbReference type="EMBL" id="CAI9930885.1"/>
    </source>
</evidence>
<dbReference type="EMBL" id="CATOUU010000465">
    <property type="protein sequence ID" value="CAI9930885.1"/>
    <property type="molecule type" value="Genomic_DNA"/>
</dbReference>
<name>A0AA86PKE2_9EUKA</name>
<reference evidence="3 5" key="2">
    <citation type="submission" date="2024-07" db="EMBL/GenBank/DDBJ databases">
        <authorList>
            <person name="Akdeniz Z."/>
        </authorList>
    </citation>
    <scope>NUCLEOTIDE SEQUENCE [LARGE SCALE GENOMIC DNA]</scope>
</reference>
<evidence type="ECO:0000313" key="3">
    <source>
        <dbReference type="EMBL" id="CAL6094129.1"/>
    </source>
</evidence>
<organism evidence="2">
    <name type="scientific">Hexamita inflata</name>
    <dbReference type="NCBI Taxonomy" id="28002"/>
    <lineage>
        <taxon>Eukaryota</taxon>
        <taxon>Metamonada</taxon>
        <taxon>Diplomonadida</taxon>
        <taxon>Hexamitidae</taxon>
        <taxon>Hexamitinae</taxon>
        <taxon>Hexamita</taxon>
    </lineage>
</organism>
<reference evidence="2" key="1">
    <citation type="submission" date="2023-06" db="EMBL/GenBank/DDBJ databases">
        <authorList>
            <person name="Kurt Z."/>
        </authorList>
    </citation>
    <scope>NUCLEOTIDE SEQUENCE</scope>
</reference>
<sequence length="198" mass="22347">MGPQIALLIVARQYTSVTTKYKCKHITTYISKATPICLQFRARHQFFPARAASSRMYGYWNPPVRHDQRYKRNSILVLNLASRMQTASKRSRHQDRSAPHLHFSSILVLNLASLINGRICDRLPTGVCCISGCNFGFWRHFAVASATEFQTAARKHAQTVRQRSRPIQIKQAAATLTFSGSSRIVVKFTYGNSSQSAL</sequence>